<evidence type="ECO:0000259" key="8">
    <source>
        <dbReference type="Pfam" id="PF02852"/>
    </source>
</evidence>
<dbReference type="EMBL" id="MBTA01000012">
    <property type="protein sequence ID" value="RKD17022.1"/>
    <property type="molecule type" value="Genomic_DNA"/>
</dbReference>
<gene>
    <name evidence="10" type="ORF">BCY91_02400</name>
</gene>
<feature type="binding site" evidence="6">
    <location>
        <position position="268"/>
    </location>
    <ligand>
        <name>NAD(+)</name>
        <dbReference type="ChEBI" id="CHEBI:57540"/>
    </ligand>
</feature>
<dbReference type="PRINTS" id="PR00368">
    <property type="entry name" value="FADPNR"/>
</dbReference>
<dbReference type="AlphaFoldDB" id="A0A419S6R1"/>
<dbReference type="PIRSF" id="PIRSF000350">
    <property type="entry name" value="Mercury_reductase_MerA"/>
    <property type="match status" value="1"/>
</dbReference>
<protein>
    <submittedName>
        <fullName evidence="10">Mercuric reductase</fullName>
    </submittedName>
</protein>
<dbReference type="InterPro" id="IPR001100">
    <property type="entry name" value="Pyr_nuc-diS_OxRdtase"/>
</dbReference>
<dbReference type="Gene3D" id="3.30.390.30">
    <property type="match status" value="1"/>
</dbReference>
<keyword evidence="6" id="KW-0547">Nucleotide-binding</keyword>
<feature type="domain" description="FAD/NAD(P)-binding" evidence="9">
    <location>
        <begin position="5"/>
        <end position="322"/>
    </location>
</feature>
<evidence type="ECO:0000313" key="10">
    <source>
        <dbReference type="EMBL" id="RKD17022.1"/>
    </source>
</evidence>
<dbReference type="RefSeq" id="WP_120181213.1">
    <property type="nucleotide sequence ID" value="NZ_MBTA01000012.1"/>
</dbReference>
<evidence type="ECO:0000256" key="1">
    <source>
        <dbReference type="ARBA" id="ARBA00007532"/>
    </source>
</evidence>
<dbReference type="InterPro" id="IPR036188">
    <property type="entry name" value="FAD/NAD-bd_sf"/>
</dbReference>
<feature type="binding site" evidence="6">
    <location>
        <position position="309"/>
    </location>
    <ligand>
        <name>FAD</name>
        <dbReference type="ChEBI" id="CHEBI:57692"/>
    </ligand>
</feature>
<accession>A0A419S6R1</accession>
<feature type="binding site" evidence="6">
    <location>
        <position position="50"/>
    </location>
    <ligand>
        <name>FAD</name>
        <dbReference type="ChEBI" id="CHEBI:57692"/>
    </ligand>
</feature>
<keyword evidence="6" id="KW-0520">NAD</keyword>
<feature type="disulfide bond" description="Redox-active" evidence="7">
    <location>
        <begin position="41"/>
        <end position="46"/>
    </location>
</feature>
<dbReference type="Gene3D" id="3.50.50.60">
    <property type="entry name" value="FAD/NAD(P)-binding domain"/>
    <property type="match status" value="2"/>
</dbReference>
<dbReference type="GO" id="GO:0003955">
    <property type="term" value="F:NAD(P)H dehydrogenase (quinone) activity"/>
    <property type="evidence" value="ECO:0007669"/>
    <property type="project" value="TreeGrafter"/>
</dbReference>
<dbReference type="Proteomes" id="UP000283433">
    <property type="component" value="Unassembled WGS sequence"/>
</dbReference>
<keyword evidence="2" id="KW-0285">Flavoprotein</keyword>
<comment type="cofactor">
    <cofactor evidence="6">
        <name>FAD</name>
        <dbReference type="ChEBI" id="CHEBI:57692"/>
    </cofactor>
    <text evidence="6">Binds 1 FAD per subunit.</text>
</comment>
<dbReference type="Pfam" id="PF07992">
    <property type="entry name" value="Pyr_redox_2"/>
    <property type="match status" value="1"/>
</dbReference>
<keyword evidence="3 6" id="KW-0274">FAD</keyword>
<evidence type="ECO:0000256" key="2">
    <source>
        <dbReference type="ARBA" id="ARBA00022630"/>
    </source>
</evidence>
<comment type="similarity">
    <text evidence="1">Belongs to the class-I pyridine nucleotide-disulfide oxidoreductase family.</text>
</comment>
<keyword evidence="4" id="KW-0560">Oxidoreductase</keyword>
<dbReference type="PANTHER" id="PTHR43014">
    <property type="entry name" value="MERCURIC REDUCTASE"/>
    <property type="match status" value="1"/>
</dbReference>
<dbReference type="PRINTS" id="PR00411">
    <property type="entry name" value="PNDRDTASEI"/>
</dbReference>
<dbReference type="InterPro" id="IPR016156">
    <property type="entry name" value="FAD/NAD-linked_Rdtase_dimer_sf"/>
</dbReference>
<comment type="caution">
    <text evidence="10">The sequence shown here is derived from an EMBL/GenBank/DDBJ whole genome shotgun (WGS) entry which is preliminary data.</text>
</comment>
<dbReference type="GO" id="GO:0050660">
    <property type="term" value="F:flavin adenine dinucleotide binding"/>
    <property type="evidence" value="ECO:0007669"/>
    <property type="project" value="TreeGrafter"/>
</dbReference>
<dbReference type="InterPro" id="IPR004099">
    <property type="entry name" value="Pyr_nucl-diS_OxRdtase_dimer"/>
</dbReference>
<feature type="domain" description="Pyridine nucleotide-disulphide oxidoreductase dimerisation" evidence="8">
    <location>
        <begin position="344"/>
        <end position="451"/>
    </location>
</feature>
<keyword evidence="11" id="KW-1185">Reference proteome</keyword>
<dbReference type="PANTHER" id="PTHR43014:SF2">
    <property type="entry name" value="MERCURIC REDUCTASE"/>
    <property type="match status" value="1"/>
</dbReference>
<evidence type="ECO:0000256" key="4">
    <source>
        <dbReference type="ARBA" id="ARBA00023002"/>
    </source>
</evidence>
<dbReference type="SUPFAM" id="SSF51905">
    <property type="entry name" value="FAD/NAD(P)-binding domain"/>
    <property type="match status" value="1"/>
</dbReference>
<feature type="active site" description="Proton acceptor" evidence="5">
    <location>
        <position position="442"/>
    </location>
</feature>
<evidence type="ECO:0000313" key="11">
    <source>
        <dbReference type="Proteomes" id="UP000283433"/>
    </source>
</evidence>
<dbReference type="SUPFAM" id="SSF55424">
    <property type="entry name" value="FAD/NAD-linked reductases, dimerisation (C-terminal) domain"/>
    <property type="match status" value="1"/>
</dbReference>
<dbReference type="OrthoDB" id="9800167at2"/>
<sequence length="459" mass="50195">MQHFDAIVIGAGQAGIPLAKKLAKAGKKVALVEKREIGGTCINDGCSPTKTMIYSARVAYVAKNAEHWGVKAEHIGVDYDKVLQRKDDVVVSFRNGAIKGLEKTKNLKVIMGDASFIDAKTLKVATEKNELQLKAELIFINTGCSPNIPKLKGIDETDYLTSTSLLELEEIPEHLIIIGGGYIALELGQMMNRFGAKVTILEQSATLMPHEDEDVCVAITEVFKRENIEIVTGAKVSAISGKKEKKVIADIEGEWQTFIGSHILMATGRKPQTESLNLKAAGVKTNDKGYVKVNTKLRTSAKNIYALGDVKGGPAFTHIAYNDHLVVYENLIHGKNKSIKNRLVPYCMFTDPQMGRVGLTEKEAKAKKLDYKVTTLPMKHVARAIETGETIGYMKAVVNTKSKQILGATIIGPEGGEVMSVLQMAMIGKVPYTAIRKMMFAHPLFTESLNNLFMALDEG</sequence>
<proteinExistence type="inferred from homology"/>
<name>A0A419S6R1_9SPHI</name>
<evidence type="ECO:0000256" key="6">
    <source>
        <dbReference type="PIRSR" id="PIRSR000350-3"/>
    </source>
</evidence>
<dbReference type="Pfam" id="PF02852">
    <property type="entry name" value="Pyr_redox_dim"/>
    <property type="match status" value="1"/>
</dbReference>
<dbReference type="FunFam" id="3.30.390.30:FF:000001">
    <property type="entry name" value="Dihydrolipoyl dehydrogenase"/>
    <property type="match status" value="1"/>
</dbReference>
<reference evidence="10 11" key="1">
    <citation type="submission" date="2016-07" db="EMBL/GenBank/DDBJ databases">
        <title>Genome of Pelobium manganitolerans.</title>
        <authorList>
            <person name="Wu S."/>
            <person name="Wang G."/>
        </authorList>
    </citation>
    <scope>NUCLEOTIDE SEQUENCE [LARGE SCALE GENOMIC DNA]</scope>
    <source>
        <strain evidence="10 11">YS-25</strain>
    </source>
</reference>
<organism evidence="10 11">
    <name type="scientific">Pelobium manganitolerans</name>
    <dbReference type="NCBI Taxonomy" id="1842495"/>
    <lineage>
        <taxon>Bacteria</taxon>
        <taxon>Pseudomonadati</taxon>
        <taxon>Bacteroidota</taxon>
        <taxon>Sphingobacteriia</taxon>
        <taxon>Sphingobacteriales</taxon>
        <taxon>Sphingobacteriaceae</taxon>
        <taxon>Pelobium</taxon>
    </lineage>
</organism>
<evidence type="ECO:0000259" key="9">
    <source>
        <dbReference type="Pfam" id="PF07992"/>
    </source>
</evidence>
<evidence type="ECO:0000256" key="5">
    <source>
        <dbReference type="PIRSR" id="PIRSR000350-2"/>
    </source>
</evidence>
<dbReference type="InterPro" id="IPR023753">
    <property type="entry name" value="FAD/NAD-binding_dom"/>
</dbReference>
<feature type="binding site" evidence="6">
    <location>
        <begin position="179"/>
        <end position="186"/>
    </location>
    <ligand>
        <name>NAD(+)</name>
        <dbReference type="ChEBI" id="CHEBI:57540"/>
    </ligand>
</feature>
<feature type="binding site" evidence="6">
    <location>
        <position position="202"/>
    </location>
    <ligand>
        <name>NAD(+)</name>
        <dbReference type="ChEBI" id="CHEBI:57540"/>
    </ligand>
</feature>
<evidence type="ECO:0000256" key="7">
    <source>
        <dbReference type="PIRSR" id="PIRSR000350-4"/>
    </source>
</evidence>
<evidence type="ECO:0000256" key="3">
    <source>
        <dbReference type="ARBA" id="ARBA00022827"/>
    </source>
</evidence>